<evidence type="ECO:0000256" key="2">
    <source>
        <dbReference type="ARBA" id="ARBA00023002"/>
    </source>
</evidence>
<proteinExistence type="inferred from homology"/>
<dbReference type="InterPro" id="IPR051317">
    <property type="entry name" value="Gfo/Idh/MocA_oxidoreduct"/>
</dbReference>
<dbReference type="SUPFAM" id="SSF51735">
    <property type="entry name" value="NAD(P)-binding Rossmann-fold domains"/>
    <property type="match status" value="1"/>
</dbReference>
<evidence type="ECO:0000259" key="5">
    <source>
        <dbReference type="Pfam" id="PF22725"/>
    </source>
</evidence>
<keyword evidence="7" id="KW-1185">Reference proteome</keyword>
<dbReference type="GO" id="GO:0000166">
    <property type="term" value="F:nucleotide binding"/>
    <property type="evidence" value="ECO:0007669"/>
    <property type="project" value="InterPro"/>
</dbReference>
<dbReference type="Gene3D" id="3.40.50.720">
    <property type="entry name" value="NAD(P)-binding Rossmann-like Domain"/>
    <property type="match status" value="1"/>
</dbReference>
<dbReference type="AlphaFoldDB" id="A0A543FSJ0"/>
<feature type="domain" description="GFO/IDH/MocA-like oxidoreductase" evidence="5">
    <location>
        <begin position="137"/>
        <end position="258"/>
    </location>
</feature>
<evidence type="ECO:0000313" key="7">
    <source>
        <dbReference type="Proteomes" id="UP000319818"/>
    </source>
</evidence>
<dbReference type="PANTHER" id="PTHR43708">
    <property type="entry name" value="CONSERVED EXPRESSED OXIDOREDUCTASE (EUROFUNG)"/>
    <property type="match status" value="1"/>
</dbReference>
<accession>A0A543FSJ0</accession>
<dbReference type="InterPro" id="IPR055170">
    <property type="entry name" value="GFO_IDH_MocA-like_dom"/>
</dbReference>
<dbReference type="Pfam" id="PF22725">
    <property type="entry name" value="GFO_IDH_MocA_C3"/>
    <property type="match status" value="1"/>
</dbReference>
<dbReference type="SUPFAM" id="SSF55347">
    <property type="entry name" value="Glyceraldehyde-3-phosphate dehydrogenase-like, C-terminal domain"/>
    <property type="match status" value="1"/>
</dbReference>
<name>A0A543FSJ0_9PSEU</name>
<feature type="domain" description="Gfo/Idh/MocA-like oxidoreductase N-terminal" evidence="4">
    <location>
        <begin position="9"/>
        <end position="127"/>
    </location>
</feature>
<sequence length="350" mass="37772">MSGRSTPVRTAVIGFGVSGRVFHAPFLACDESYSLDHIVTGDPERARQAQQAHPGATVLADPAELFARAGEVDLVVVATPPQTHVPLATAALDHGLHVVVDKPFAPTSAQGAALIEHARAAGRLLTVFQNRRWDGDFRTLRRLVDGGDLGDVHTFESRFEWWKPQGFRGWKATTRIADGGGILFDLGTHLIDQACVLLGPVEDVWADVVRRAPGHEGDGDDDTMVVLRHANGSRSRLYMSGLAAAPAPRFHVLGSRAGYTKWGLDPQEAALVAGGWPSDPDFGREPQDNRGTLGVPGDTRRVEPERGDYGQFYRLLAAALAGDGELPVDPRDAVTVLQIIERAHGRCAQR</sequence>
<dbReference type="OrthoDB" id="256869at2"/>
<dbReference type="EMBL" id="VFPH01000002">
    <property type="protein sequence ID" value="TQM36808.1"/>
    <property type="molecule type" value="Genomic_DNA"/>
</dbReference>
<keyword evidence="2" id="KW-0560">Oxidoreductase</keyword>
<evidence type="ECO:0000259" key="4">
    <source>
        <dbReference type="Pfam" id="PF01408"/>
    </source>
</evidence>
<comment type="caution">
    <text evidence="6">The sequence shown here is derived from an EMBL/GenBank/DDBJ whole genome shotgun (WGS) entry which is preliminary data.</text>
</comment>
<dbReference type="RefSeq" id="WP_142103661.1">
    <property type="nucleotide sequence ID" value="NZ_VFPH01000002.1"/>
</dbReference>
<dbReference type="InterPro" id="IPR036291">
    <property type="entry name" value="NAD(P)-bd_dom_sf"/>
</dbReference>
<reference evidence="6 7" key="1">
    <citation type="submission" date="2019-06" db="EMBL/GenBank/DDBJ databases">
        <title>Sequencing the genomes of 1000 actinobacteria strains.</title>
        <authorList>
            <person name="Klenk H.-P."/>
        </authorList>
    </citation>
    <scope>NUCLEOTIDE SEQUENCE [LARGE SCALE GENOMIC DNA]</scope>
    <source>
        <strain evidence="6 7">DSM 45511</strain>
    </source>
</reference>
<comment type="similarity">
    <text evidence="1">Belongs to the Gfo/Idh/MocA family.</text>
</comment>
<dbReference type="PANTHER" id="PTHR43708:SF5">
    <property type="entry name" value="CONSERVED EXPRESSED OXIDOREDUCTASE (EUROFUNG)-RELATED"/>
    <property type="match status" value="1"/>
</dbReference>
<evidence type="ECO:0000256" key="1">
    <source>
        <dbReference type="ARBA" id="ARBA00010928"/>
    </source>
</evidence>
<dbReference type="Proteomes" id="UP000319818">
    <property type="component" value="Unassembled WGS sequence"/>
</dbReference>
<evidence type="ECO:0000256" key="3">
    <source>
        <dbReference type="SAM" id="MobiDB-lite"/>
    </source>
</evidence>
<dbReference type="GO" id="GO:0016491">
    <property type="term" value="F:oxidoreductase activity"/>
    <property type="evidence" value="ECO:0007669"/>
    <property type="project" value="UniProtKB-KW"/>
</dbReference>
<organism evidence="6 7">
    <name type="scientific">Pseudonocardia cypriaca</name>
    <dbReference type="NCBI Taxonomy" id="882449"/>
    <lineage>
        <taxon>Bacteria</taxon>
        <taxon>Bacillati</taxon>
        <taxon>Actinomycetota</taxon>
        <taxon>Actinomycetes</taxon>
        <taxon>Pseudonocardiales</taxon>
        <taxon>Pseudonocardiaceae</taxon>
        <taxon>Pseudonocardia</taxon>
    </lineage>
</organism>
<protein>
    <submittedName>
        <fullName evidence="6">Putative dehydrogenase</fullName>
    </submittedName>
</protein>
<evidence type="ECO:0000313" key="6">
    <source>
        <dbReference type="EMBL" id="TQM36808.1"/>
    </source>
</evidence>
<feature type="region of interest" description="Disordered" evidence="3">
    <location>
        <begin position="279"/>
        <end position="304"/>
    </location>
</feature>
<dbReference type="Pfam" id="PF01408">
    <property type="entry name" value="GFO_IDH_MocA"/>
    <property type="match status" value="1"/>
</dbReference>
<gene>
    <name evidence="6" type="ORF">FB388_3994</name>
</gene>
<dbReference type="Gene3D" id="3.30.360.10">
    <property type="entry name" value="Dihydrodipicolinate Reductase, domain 2"/>
    <property type="match status" value="1"/>
</dbReference>
<dbReference type="InterPro" id="IPR000683">
    <property type="entry name" value="Gfo/Idh/MocA-like_OxRdtase_N"/>
</dbReference>